<dbReference type="CDD" id="cd11644">
    <property type="entry name" value="Precorrin-6Y-MT"/>
    <property type="match status" value="1"/>
</dbReference>
<evidence type="ECO:0000313" key="9">
    <source>
        <dbReference type="Proteomes" id="UP000295302"/>
    </source>
</evidence>
<dbReference type="InterPro" id="IPR000878">
    <property type="entry name" value="4pyrrol_Mease"/>
</dbReference>
<dbReference type="Pfam" id="PF00590">
    <property type="entry name" value="TP_methylase"/>
    <property type="match status" value="1"/>
</dbReference>
<accession>A0A4R4YRE8</accession>
<dbReference type="NCBIfam" id="TIGR02467">
    <property type="entry name" value="CbiE"/>
    <property type="match status" value="1"/>
</dbReference>
<dbReference type="PANTHER" id="PTHR43182">
    <property type="entry name" value="COBALT-PRECORRIN-6B C(15)-METHYLTRANSFERASE (DECARBOXYLATING)"/>
    <property type="match status" value="1"/>
</dbReference>
<dbReference type="Gene3D" id="3.40.50.150">
    <property type="entry name" value="Vaccinia Virus protein VP39"/>
    <property type="match status" value="1"/>
</dbReference>
<dbReference type="InterPro" id="IPR014008">
    <property type="entry name" value="Cbl_synth_MTase_CbiT"/>
</dbReference>
<evidence type="ECO:0000256" key="1">
    <source>
        <dbReference type="ARBA" id="ARBA00004953"/>
    </source>
</evidence>
<dbReference type="InterPro" id="IPR029063">
    <property type="entry name" value="SAM-dependent_MTases_sf"/>
</dbReference>
<dbReference type="EMBL" id="SMKQ01000042">
    <property type="protein sequence ID" value="TDD47828.1"/>
    <property type="molecule type" value="Genomic_DNA"/>
</dbReference>
<dbReference type="InterPro" id="IPR050714">
    <property type="entry name" value="Cobalamin_biosynth_MTase"/>
</dbReference>
<keyword evidence="5" id="KW-0949">S-adenosyl-L-methionine</keyword>
<comment type="pathway">
    <text evidence="1">Cofactor biosynthesis; adenosylcobalamin biosynthesis.</text>
</comment>
<proteinExistence type="predicted"/>
<evidence type="ECO:0000256" key="3">
    <source>
        <dbReference type="ARBA" id="ARBA00022603"/>
    </source>
</evidence>
<dbReference type="Gene3D" id="3.40.1010.10">
    <property type="entry name" value="Cobalt-precorrin-4 Transmethylase, Domain 1"/>
    <property type="match status" value="1"/>
</dbReference>
<organism evidence="8 9">
    <name type="scientific">Nonomuraea terrae</name>
    <dbReference type="NCBI Taxonomy" id="2530383"/>
    <lineage>
        <taxon>Bacteria</taxon>
        <taxon>Bacillati</taxon>
        <taxon>Actinomycetota</taxon>
        <taxon>Actinomycetes</taxon>
        <taxon>Streptosporangiales</taxon>
        <taxon>Streptosporangiaceae</taxon>
        <taxon>Nonomuraea</taxon>
    </lineage>
</organism>
<feature type="region of interest" description="Disordered" evidence="6">
    <location>
        <begin position="27"/>
        <end position="134"/>
    </location>
</feature>
<dbReference type="UniPathway" id="UPA00148"/>
<dbReference type="NCBIfam" id="TIGR02469">
    <property type="entry name" value="CbiT"/>
    <property type="match status" value="1"/>
</dbReference>
<evidence type="ECO:0000256" key="4">
    <source>
        <dbReference type="ARBA" id="ARBA00022679"/>
    </source>
</evidence>
<dbReference type="AlphaFoldDB" id="A0A4R4YRE8"/>
<name>A0A4R4YRE8_9ACTN</name>
<keyword evidence="2" id="KW-0169">Cobalamin biosynthesis</keyword>
<dbReference type="SUPFAM" id="SSF53335">
    <property type="entry name" value="S-adenosyl-L-methionine-dependent methyltransferases"/>
    <property type="match status" value="1"/>
</dbReference>
<dbReference type="GO" id="GO:0009236">
    <property type="term" value="P:cobalamin biosynthetic process"/>
    <property type="evidence" value="ECO:0007669"/>
    <property type="project" value="UniProtKB-UniPathway"/>
</dbReference>
<evidence type="ECO:0000313" key="8">
    <source>
        <dbReference type="EMBL" id="TDD47828.1"/>
    </source>
</evidence>
<protein>
    <submittedName>
        <fullName evidence="8">Precorrin-6y C5,15-methyltransferase (Decarboxylating) subunit CbiE</fullName>
    </submittedName>
</protein>
<comment type="caution">
    <text evidence="8">The sequence shown here is derived from an EMBL/GenBank/DDBJ whole genome shotgun (WGS) entry which is preliminary data.</text>
</comment>
<dbReference type="GO" id="GO:0008276">
    <property type="term" value="F:protein methyltransferase activity"/>
    <property type="evidence" value="ECO:0007669"/>
    <property type="project" value="InterPro"/>
</dbReference>
<keyword evidence="3 8" id="KW-0489">Methyltransferase</keyword>
<keyword evidence="4 8" id="KW-0808">Transferase</keyword>
<dbReference type="InterPro" id="IPR035996">
    <property type="entry name" value="4pyrrol_Methylase_sf"/>
</dbReference>
<feature type="compositionally biased region" description="Basic residues" evidence="6">
    <location>
        <begin position="69"/>
        <end position="79"/>
    </location>
</feature>
<keyword evidence="9" id="KW-1185">Reference proteome</keyword>
<gene>
    <name evidence="8" type="primary">cbiE</name>
    <name evidence="8" type="ORF">E1286_16525</name>
</gene>
<evidence type="ECO:0000259" key="7">
    <source>
        <dbReference type="Pfam" id="PF00590"/>
    </source>
</evidence>
<dbReference type="Proteomes" id="UP000295302">
    <property type="component" value="Unassembled WGS sequence"/>
</dbReference>
<feature type="compositionally biased region" description="Basic and acidic residues" evidence="6">
    <location>
        <begin position="50"/>
        <end position="60"/>
    </location>
</feature>
<feature type="compositionally biased region" description="Gly residues" evidence="6">
    <location>
        <begin position="92"/>
        <end position="104"/>
    </location>
</feature>
<evidence type="ECO:0000256" key="5">
    <source>
        <dbReference type="ARBA" id="ARBA00022691"/>
    </source>
</evidence>
<dbReference type="GO" id="GO:0032259">
    <property type="term" value="P:methylation"/>
    <property type="evidence" value="ECO:0007669"/>
    <property type="project" value="UniProtKB-KW"/>
</dbReference>
<evidence type="ECO:0000256" key="6">
    <source>
        <dbReference type="SAM" id="MobiDB-lite"/>
    </source>
</evidence>
<evidence type="ECO:0000256" key="2">
    <source>
        <dbReference type="ARBA" id="ARBA00022573"/>
    </source>
</evidence>
<dbReference type="SUPFAM" id="SSF53790">
    <property type="entry name" value="Tetrapyrrole methylase"/>
    <property type="match status" value="1"/>
</dbReference>
<dbReference type="OrthoDB" id="9787825at2"/>
<dbReference type="PANTHER" id="PTHR43182:SF1">
    <property type="entry name" value="COBALT-PRECORRIN-7 C(5)-METHYLTRANSFERASE"/>
    <property type="match status" value="1"/>
</dbReference>
<sequence>MCGAYSPEEDCEPGRAGRRLRRILAGAAPVHALHRAPRRPAARGAGGRDAGPDDRDRPGDHLGVLRQGPAHRRVRRAGRAHPGGRPPLVDAGGLGGGAYRTGAGGRRRAPLRRPLQAAPAEPVPGGRGDPGDARAGQRLITVVGIGADGWDGLAPGSRRAVEVAEVLMGAARQLDLVPASPATAAERVAWPSPLLPALPALMERYAGREICVLASGDPMFHGIGSTLVRLLGPCEVRVLPHVSSLSLACARLGWPVEQVDVVSLVGRPAAALNAAVVPGRRVVVLGSGVDSPSLVAGLVSGLGYGPSPMTVLCDLGAACESVTAATADTWTGPARSALNVIAVECVPGPEAEPLARVPGLPDAAYEHDGQLTKREVRAVSLSRLAPLPGELLWDVGAGAGSIAVEWMRGHPSCAAVAIESRADRAAAIARNADRLGVPGLRIVEGRAPAALAGLPAPDAVFVGGGATVPRLLETCWEALRPGGRLVVNAVTLESEAVVAGWYARVGGDLVRLAVQRASPVGSFTGWRAAMPVTVWSVTRRDAL</sequence>
<dbReference type="InterPro" id="IPR014777">
    <property type="entry name" value="4pyrrole_Mease_sub1"/>
</dbReference>
<feature type="domain" description="Tetrapyrrole methylase" evidence="7">
    <location>
        <begin position="140"/>
        <end position="328"/>
    </location>
</feature>
<feature type="compositionally biased region" description="Basic residues" evidence="6">
    <location>
        <begin position="32"/>
        <end position="41"/>
    </location>
</feature>
<reference evidence="8 9" key="1">
    <citation type="submission" date="2019-03" db="EMBL/GenBank/DDBJ databases">
        <title>Draft genome sequences of novel Actinobacteria.</title>
        <authorList>
            <person name="Sahin N."/>
            <person name="Ay H."/>
            <person name="Saygin H."/>
        </authorList>
    </citation>
    <scope>NUCLEOTIDE SEQUENCE [LARGE SCALE GENOMIC DNA]</scope>
    <source>
        <strain evidence="8 9">CH32</strain>
    </source>
</reference>
<dbReference type="InterPro" id="IPR012818">
    <property type="entry name" value="CbiE"/>
</dbReference>